<feature type="binding site" evidence="1">
    <location>
        <position position="179"/>
    </location>
    <ligand>
        <name>Zn(2+)</name>
        <dbReference type="ChEBI" id="CHEBI:29105"/>
    </ligand>
</feature>
<evidence type="ECO:0000256" key="2">
    <source>
        <dbReference type="SAM" id="Coils"/>
    </source>
</evidence>
<feature type="coiled-coil region" evidence="2">
    <location>
        <begin position="117"/>
        <end position="144"/>
    </location>
</feature>
<gene>
    <name evidence="3" type="ORF">BOX15_Mlig020748g1</name>
</gene>
<feature type="non-terminal residue" evidence="3">
    <location>
        <position position="1"/>
    </location>
</feature>
<feature type="binding site" evidence="1">
    <location>
        <position position="100"/>
    </location>
    <ligand>
        <name>Zn(2+)</name>
        <dbReference type="ChEBI" id="CHEBI:29105"/>
    </ligand>
</feature>
<keyword evidence="1" id="KW-0479">Metal-binding</keyword>
<evidence type="ECO:0000256" key="1">
    <source>
        <dbReference type="PIRSR" id="PIRSR605301-1"/>
    </source>
</evidence>
<keyword evidence="2" id="KW-0175">Coiled coil</keyword>
<dbReference type="InterPro" id="IPR036703">
    <property type="entry name" value="MOB_kinase_act_sf"/>
</dbReference>
<sequence length="237" mass="25584">AVQLAATVNMDWLIGKARGKPGGAAIASNGNSGSNSTAGPDESRLYTQTEYASKQISLSADLDSLLDQPLLLQQNEWIATHVTALYENVGTLFEAVFDFCTCDRFTGPGGVNFGVTEEKAKKARANARNQIDSALAQCQELLGQFPTRYGQAFLHDLHSASGCVLRHLLHILAHIYSAHYDAVLRLELVPHLNTVTRHCLLFNAKFRIVEDRELDHLADLQAALIGGASAAAGGRSL</sequence>
<dbReference type="Pfam" id="PF03637">
    <property type="entry name" value="Mob1_phocein"/>
    <property type="match status" value="1"/>
</dbReference>
<dbReference type="Gene3D" id="1.20.140.30">
    <property type="entry name" value="MOB kinase activator"/>
    <property type="match status" value="1"/>
</dbReference>
<comment type="caution">
    <text evidence="3">The sequence shown here is derived from an EMBL/GenBank/DDBJ whole genome shotgun (WGS) entry which is preliminary data.</text>
</comment>
<dbReference type="AlphaFoldDB" id="A0A267EIQ5"/>
<dbReference type="Proteomes" id="UP000215902">
    <property type="component" value="Unassembled WGS sequence"/>
</dbReference>
<feature type="binding site" evidence="1">
    <location>
        <position position="102"/>
    </location>
    <ligand>
        <name>Zn(2+)</name>
        <dbReference type="ChEBI" id="CHEBI:29105"/>
    </ligand>
</feature>
<protein>
    <submittedName>
        <fullName evidence="3">Uncharacterized protein</fullName>
    </submittedName>
</protein>
<feature type="binding site" evidence="1">
    <location>
        <position position="174"/>
    </location>
    <ligand>
        <name>Zn(2+)</name>
        <dbReference type="ChEBI" id="CHEBI:29105"/>
    </ligand>
</feature>
<accession>A0A267EIQ5</accession>
<reference evidence="3 4" key="1">
    <citation type="submission" date="2017-06" db="EMBL/GenBank/DDBJ databases">
        <title>A platform for efficient transgenesis in Macrostomum lignano, a flatworm model organism for stem cell research.</title>
        <authorList>
            <person name="Berezikov E."/>
        </authorList>
    </citation>
    <scope>NUCLEOTIDE SEQUENCE [LARGE SCALE GENOMIC DNA]</scope>
    <source>
        <strain evidence="3">DV1</strain>
        <tissue evidence="3">Whole organism</tissue>
    </source>
</reference>
<proteinExistence type="predicted"/>
<evidence type="ECO:0000313" key="3">
    <source>
        <dbReference type="EMBL" id="PAA61403.1"/>
    </source>
</evidence>
<dbReference type="PANTHER" id="PTHR22599">
    <property type="entry name" value="MPS ONE BINDER KINASE ACTIVATOR-LIKE MOB"/>
    <property type="match status" value="1"/>
</dbReference>
<keyword evidence="4" id="KW-1185">Reference proteome</keyword>
<dbReference type="OrthoDB" id="8170117at2759"/>
<dbReference type="EMBL" id="NIVC01002036">
    <property type="protein sequence ID" value="PAA61403.1"/>
    <property type="molecule type" value="Genomic_DNA"/>
</dbReference>
<evidence type="ECO:0000313" key="4">
    <source>
        <dbReference type="Proteomes" id="UP000215902"/>
    </source>
</evidence>
<dbReference type="SMART" id="SM01388">
    <property type="entry name" value="Mob1_phocein"/>
    <property type="match status" value="1"/>
</dbReference>
<organism evidence="3 4">
    <name type="scientific">Macrostomum lignano</name>
    <dbReference type="NCBI Taxonomy" id="282301"/>
    <lineage>
        <taxon>Eukaryota</taxon>
        <taxon>Metazoa</taxon>
        <taxon>Spiralia</taxon>
        <taxon>Lophotrochozoa</taxon>
        <taxon>Platyhelminthes</taxon>
        <taxon>Rhabditophora</taxon>
        <taxon>Macrostomorpha</taxon>
        <taxon>Macrostomida</taxon>
        <taxon>Macrostomidae</taxon>
        <taxon>Macrostomum</taxon>
    </lineage>
</organism>
<dbReference type="InterPro" id="IPR005301">
    <property type="entry name" value="MOB_kinase_act_fam"/>
</dbReference>
<name>A0A267EIQ5_9PLAT</name>
<keyword evidence="1" id="KW-0862">Zinc</keyword>
<dbReference type="STRING" id="282301.A0A267EIQ5"/>
<dbReference type="SUPFAM" id="SSF101152">
    <property type="entry name" value="Mob1/phocein"/>
    <property type="match status" value="1"/>
</dbReference>